<proteinExistence type="predicted"/>
<feature type="compositionally biased region" description="Gly residues" evidence="1">
    <location>
        <begin position="7"/>
        <end position="24"/>
    </location>
</feature>
<evidence type="ECO:0000256" key="1">
    <source>
        <dbReference type="SAM" id="MobiDB-lite"/>
    </source>
</evidence>
<accession>A0A103DXL2</accession>
<sequence>MVRSSAFGGGCGGRQRSGRNGGRAGKQHVSATRRGNGVGVGGTHGGSLNVRYNNAALVEWRFAVPACGNRTGSRRARERSERMPTAAYPATMRFVLKSR</sequence>
<dbReference type="EMBL" id="LOWA01000055">
    <property type="protein sequence ID" value="KVE24256.1"/>
    <property type="molecule type" value="Genomic_DNA"/>
</dbReference>
<feature type="compositionally biased region" description="Gly residues" evidence="1">
    <location>
        <begin position="36"/>
        <end position="45"/>
    </location>
</feature>
<name>A0A103DXL2_9BURK</name>
<dbReference type="Proteomes" id="UP000062788">
    <property type="component" value="Unassembled WGS sequence"/>
</dbReference>
<evidence type="ECO:0000313" key="2">
    <source>
        <dbReference type="EMBL" id="KVE24256.1"/>
    </source>
</evidence>
<evidence type="ECO:0000313" key="3">
    <source>
        <dbReference type="Proteomes" id="UP000062788"/>
    </source>
</evidence>
<keyword evidence="3" id="KW-1185">Reference proteome</keyword>
<reference evidence="2 3" key="1">
    <citation type="submission" date="2015-11" db="EMBL/GenBank/DDBJ databases">
        <title>Expanding the genomic diversity of Burkholderia species for the development of highly accurate diagnostics.</title>
        <authorList>
            <person name="Sahl J."/>
            <person name="Keim P."/>
            <person name="Wagner D."/>
        </authorList>
    </citation>
    <scope>NUCLEOTIDE SEQUENCE [LARGE SCALE GENOMIC DNA]</scope>
    <source>
        <strain evidence="2 3">TSV85</strain>
    </source>
</reference>
<comment type="caution">
    <text evidence="2">The sequence shown here is derived from an EMBL/GenBank/DDBJ whole genome shotgun (WGS) entry which is preliminary data.</text>
</comment>
<gene>
    <name evidence="2" type="ORF">WS67_01465</name>
</gene>
<organism evidence="2 3">
    <name type="scientific">Burkholderia singularis</name>
    <dbReference type="NCBI Taxonomy" id="1503053"/>
    <lineage>
        <taxon>Bacteria</taxon>
        <taxon>Pseudomonadati</taxon>
        <taxon>Pseudomonadota</taxon>
        <taxon>Betaproteobacteria</taxon>
        <taxon>Burkholderiales</taxon>
        <taxon>Burkholderiaceae</taxon>
        <taxon>Burkholderia</taxon>
        <taxon>pseudomallei group</taxon>
    </lineage>
</organism>
<dbReference type="AlphaFoldDB" id="A0A103DXL2"/>
<feature type="region of interest" description="Disordered" evidence="1">
    <location>
        <begin position="1"/>
        <end position="46"/>
    </location>
</feature>
<protein>
    <submittedName>
        <fullName evidence="2">Uncharacterized protein</fullName>
    </submittedName>
</protein>